<evidence type="ECO:0000256" key="1">
    <source>
        <dbReference type="ARBA" id="ARBA00022553"/>
    </source>
</evidence>
<accession>D1CC26</accession>
<keyword evidence="1 6" id="KW-0597">Phosphoprotein</keyword>
<dbReference type="CDD" id="cd00383">
    <property type="entry name" value="trans_reg_C"/>
    <property type="match status" value="1"/>
</dbReference>
<dbReference type="Proteomes" id="UP000000323">
    <property type="component" value="Chromosome 1"/>
</dbReference>
<evidence type="ECO:0000256" key="4">
    <source>
        <dbReference type="ARBA" id="ARBA00023125"/>
    </source>
</evidence>
<dbReference type="GO" id="GO:0000156">
    <property type="term" value="F:phosphorelay response regulator activity"/>
    <property type="evidence" value="ECO:0007669"/>
    <property type="project" value="TreeGrafter"/>
</dbReference>
<evidence type="ECO:0000256" key="5">
    <source>
        <dbReference type="ARBA" id="ARBA00023163"/>
    </source>
</evidence>
<dbReference type="CDD" id="cd17574">
    <property type="entry name" value="REC_OmpR"/>
    <property type="match status" value="1"/>
</dbReference>
<dbReference type="Pfam" id="PF00072">
    <property type="entry name" value="Response_reg"/>
    <property type="match status" value="1"/>
</dbReference>
<dbReference type="Pfam" id="PF00486">
    <property type="entry name" value="Trans_reg_C"/>
    <property type="match status" value="1"/>
</dbReference>
<evidence type="ECO:0000256" key="2">
    <source>
        <dbReference type="ARBA" id="ARBA00023012"/>
    </source>
</evidence>
<dbReference type="HOGENOM" id="CLU_000445_30_1_0"/>
<evidence type="ECO:0000256" key="7">
    <source>
        <dbReference type="PROSITE-ProRule" id="PRU01091"/>
    </source>
</evidence>
<dbReference type="FunFam" id="3.40.50.2300:FF:000001">
    <property type="entry name" value="DNA-binding response regulator PhoB"/>
    <property type="match status" value="1"/>
</dbReference>
<feature type="domain" description="Response regulatory" evidence="8">
    <location>
        <begin position="7"/>
        <end position="122"/>
    </location>
</feature>
<dbReference type="FunFam" id="1.10.10.10:FF:000005">
    <property type="entry name" value="Two-component system response regulator"/>
    <property type="match status" value="1"/>
</dbReference>
<dbReference type="EMBL" id="CP001825">
    <property type="protein sequence ID" value="ACZ42341.1"/>
    <property type="molecule type" value="Genomic_DNA"/>
</dbReference>
<dbReference type="PROSITE" id="PS51755">
    <property type="entry name" value="OMPR_PHOB"/>
    <property type="match status" value="1"/>
</dbReference>
<feature type="modified residue" description="4-aspartylphosphate" evidence="6">
    <location>
        <position position="56"/>
    </location>
</feature>
<feature type="domain" description="OmpR/PhoB-type" evidence="9">
    <location>
        <begin position="130"/>
        <end position="228"/>
    </location>
</feature>
<evidence type="ECO:0000256" key="6">
    <source>
        <dbReference type="PROSITE-ProRule" id="PRU00169"/>
    </source>
</evidence>
<dbReference type="PANTHER" id="PTHR48111">
    <property type="entry name" value="REGULATOR OF RPOS"/>
    <property type="match status" value="1"/>
</dbReference>
<dbReference type="InterPro" id="IPR001789">
    <property type="entry name" value="Sig_transdc_resp-reg_receiver"/>
</dbReference>
<name>D1CC26_THET1</name>
<dbReference type="InterPro" id="IPR011006">
    <property type="entry name" value="CheY-like_superfamily"/>
</dbReference>
<reference evidence="11" key="1">
    <citation type="journal article" date="2010" name="Stand. Genomic Sci.">
        <title>Complete genome sequence of 'Thermobaculum terrenum' type strain (YNP1).</title>
        <authorList>
            <person name="Kiss H."/>
            <person name="Cleland D."/>
            <person name="Lapidus A."/>
            <person name="Lucas S."/>
            <person name="Glavina Del Rio T."/>
            <person name="Nolan M."/>
            <person name="Tice H."/>
            <person name="Han C."/>
            <person name="Goodwin L."/>
            <person name="Pitluck S."/>
            <person name="Liolios K."/>
            <person name="Ivanova N."/>
            <person name="Mavromatis K."/>
            <person name="Ovchinnikova G."/>
            <person name="Pati A."/>
            <person name="Chen A."/>
            <person name="Palaniappan K."/>
            <person name="Land M."/>
            <person name="Hauser L."/>
            <person name="Chang Y."/>
            <person name="Jeffries C."/>
            <person name="Lu M."/>
            <person name="Brettin T."/>
            <person name="Detter J."/>
            <person name="Goker M."/>
            <person name="Tindall B."/>
            <person name="Beck B."/>
            <person name="McDermott T."/>
            <person name="Woyke T."/>
            <person name="Bristow J."/>
            <person name="Eisen J."/>
            <person name="Markowitz V."/>
            <person name="Hugenholtz P."/>
            <person name="Kyrpides N."/>
            <person name="Klenk H."/>
            <person name="Cheng J."/>
        </authorList>
    </citation>
    <scope>NUCLEOTIDE SEQUENCE [LARGE SCALE GENOMIC DNA]</scope>
    <source>
        <strain evidence="11">ATCC BAA-798 / YNP1</strain>
    </source>
</reference>
<gene>
    <name evidence="10" type="ordered locus">Tter_1435</name>
</gene>
<dbReference type="RefSeq" id="WP_012875376.1">
    <property type="nucleotide sequence ID" value="NC_013525.1"/>
</dbReference>
<dbReference type="PROSITE" id="PS50110">
    <property type="entry name" value="RESPONSE_REGULATORY"/>
    <property type="match status" value="1"/>
</dbReference>
<dbReference type="Gene3D" id="3.40.50.2300">
    <property type="match status" value="1"/>
</dbReference>
<dbReference type="eggNOG" id="COG0745">
    <property type="taxonomic scope" value="Bacteria"/>
</dbReference>
<dbReference type="SMART" id="SM00862">
    <property type="entry name" value="Trans_reg_C"/>
    <property type="match status" value="1"/>
</dbReference>
<evidence type="ECO:0000259" key="8">
    <source>
        <dbReference type="PROSITE" id="PS50110"/>
    </source>
</evidence>
<keyword evidence="4 7" id="KW-0238">DNA-binding</keyword>
<dbReference type="AlphaFoldDB" id="D1CC26"/>
<dbReference type="PANTHER" id="PTHR48111:SF22">
    <property type="entry name" value="REGULATOR OF RPOS"/>
    <property type="match status" value="1"/>
</dbReference>
<dbReference type="GO" id="GO:0006355">
    <property type="term" value="P:regulation of DNA-templated transcription"/>
    <property type="evidence" value="ECO:0007669"/>
    <property type="project" value="InterPro"/>
</dbReference>
<dbReference type="GO" id="GO:0000976">
    <property type="term" value="F:transcription cis-regulatory region binding"/>
    <property type="evidence" value="ECO:0007669"/>
    <property type="project" value="TreeGrafter"/>
</dbReference>
<organism evidence="10 11">
    <name type="scientific">Thermobaculum terrenum (strain ATCC BAA-798 / CCMEE 7001 / YNP1)</name>
    <dbReference type="NCBI Taxonomy" id="525904"/>
    <lineage>
        <taxon>Bacteria</taxon>
        <taxon>Bacillati</taxon>
        <taxon>Chloroflexota</taxon>
        <taxon>Chloroflexia</taxon>
        <taxon>Candidatus Thermobaculales</taxon>
        <taxon>Candidatus Thermobaculaceae</taxon>
        <taxon>Thermobaculum</taxon>
    </lineage>
</organism>
<evidence type="ECO:0000256" key="3">
    <source>
        <dbReference type="ARBA" id="ARBA00023015"/>
    </source>
</evidence>
<evidence type="ECO:0000259" key="9">
    <source>
        <dbReference type="PROSITE" id="PS51755"/>
    </source>
</evidence>
<dbReference type="Gene3D" id="6.10.250.690">
    <property type="match status" value="1"/>
</dbReference>
<evidence type="ECO:0000313" key="10">
    <source>
        <dbReference type="EMBL" id="ACZ42341.1"/>
    </source>
</evidence>
<dbReference type="Gene3D" id="1.10.10.10">
    <property type="entry name" value="Winged helix-like DNA-binding domain superfamily/Winged helix DNA-binding domain"/>
    <property type="match status" value="1"/>
</dbReference>
<proteinExistence type="predicted"/>
<keyword evidence="11" id="KW-1185">Reference proteome</keyword>
<evidence type="ECO:0000313" key="11">
    <source>
        <dbReference type="Proteomes" id="UP000000323"/>
    </source>
</evidence>
<dbReference type="InterPro" id="IPR039420">
    <property type="entry name" value="WalR-like"/>
</dbReference>
<dbReference type="InterPro" id="IPR036388">
    <property type="entry name" value="WH-like_DNA-bd_sf"/>
</dbReference>
<dbReference type="InterPro" id="IPR001867">
    <property type="entry name" value="OmpR/PhoB-type_DNA-bd"/>
</dbReference>
<keyword evidence="2" id="KW-0902">Two-component regulatory system</keyword>
<dbReference type="SMART" id="SM00448">
    <property type="entry name" value="REC"/>
    <property type="match status" value="1"/>
</dbReference>
<protein>
    <submittedName>
        <fullName evidence="10">Two component transcriptional regulator, winged helix family</fullName>
    </submittedName>
</protein>
<dbReference type="KEGG" id="ttr:Tter_1435"/>
<dbReference type="SUPFAM" id="SSF52172">
    <property type="entry name" value="CheY-like"/>
    <property type="match status" value="1"/>
</dbReference>
<dbReference type="STRING" id="525904.Tter_1435"/>
<sequence>MSNQQARILVIEDEHQIADLLRRGLTFKGYLVDTAASGEEGLDKARDNPPDLVILDLMLPEMSGEEVCRRLREGLDPDLPIIILTAKDATEDKIAGLDAGADDYITKPFNFEELLARIRASLRRRQPQEKSIIRVGDLTLNLASREAMRGERKLDLTTREFDLLEFLARNEGHVVSKEAIFERVWGYSFDIDSDAVKVYISYLRSKLTAGGEPDMIHTIRGIGYMLRAPQPVK</sequence>
<dbReference type="GO" id="GO:0032993">
    <property type="term" value="C:protein-DNA complex"/>
    <property type="evidence" value="ECO:0007669"/>
    <property type="project" value="TreeGrafter"/>
</dbReference>
<keyword evidence="3" id="KW-0805">Transcription regulation</keyword>
<dbReference type="GO" id="GO:0005829">
    <property type="term" value="C:cytosol"/>
    <property type="evidence" value="ECO:0007669"/>
    <property type="project" value="TreeGrafter"/>
</dbReference>
<dbReference type="OrthoDB" id="9790442at2"/>
<feature type="DNA-binding region" description="OmpR/PhoB-type" evidence="7">
    <location>
        <begin position="130"/>
        <end position="228"/>
    </location>
</feature>
<keyword evidence="5" id="KW-0804">Transcription</keyword>